<dbReference type="Pfam" id="PF12833">
    <property type="entry name" value="HTH_18"/>
    <property type="match status" value="1"/>
</dbReference>
<dbReference type="PROSITE" id="PS50983">
    <property type="entry name" value="FE_B12_PBP"/>
    <property type="match status" value="1"/>
</dbReference>
<dbReference type="InterPro" id="IPR037923">
    <property type="entry name" value="HTH-like"/>
</dbReference>
<dbReference type="Pfam" id="PF01497">
    <property type="entry name" value="Peripla_BP_2"/>
    <property type="match status" value="1"/>
</dbReference>
<protein>
    <submittedName>
        <fullName evidence="6">HTH-type transcriptional activator Btr</fullName>
    </submittedName>
</protein>
<keyword evidence="9" id="KW-1185">Reference proteome</keyword>
<dbReference type="Gene3D" id="1.10.10.60">
    <property type="entry name" value="Homeodomain-like"/>
    <property type="match status" value="2"/>
</dbReference>
<feature type="domain" description="Fe/B12 periplasmic-binding" evidence="5">
    <location>
        <begin position="278"/>
        <end position="541"/>
    </location>
</feature>
<dbReference type="OrthoDB" id="2660924at2"/>
<evidence type="ECO:0000256" key="1">
    <source>
        <dbReference type="ARBA" id="ARBA00023015"/>
    </source>
</evidence>
<name>A0A0K9YPY1_9BACL</name>
<evidence type="ECO:0000313" key="9">
    <source>
        <dbReference type="Proteomes" id="UP000319578"/>
    </source>
</evidence>
<dbReference type="EMBL" id="BJON01000014">
    <property type="protein sequence ID" value="GED69819.1"/>
    <property type="molecule type" value="Genomic_DNA"/>
</dbReference>
<dbReference type="Proteomes" id="UP000036834">
    <property type="component" value="Unassembled WGS sequence"/>
</dbReference>
<dbReference type="EMBL" id="LGIQ01000009">
    <property type="protein sequence ID" value="KNB70712.1"/>
    <property type="molecule type" value="Genomic_DNA"/>
</dbReference>
<reference evidence="7" key="2">
    <citation type="submission" date="2015-07" db="EMBL/GenBank/DDBJ databases">
        <title>MeaNS - Measles Nucleotide Surveillance Program.</title>
        <authorList>
            <person name="Tran T."/>
            <person name="Druce J."/>
        </authorList>
    </citation>
    <scope>NUCLEOTIDE SEQUENCE</scope>
    <source>
        <strain evidence="7">DSM 9887</strain>
    </source>
</reference>
<evidence type="ECO:0000313" key="8">
    <source>
        <dbReference type="Proteomes" id="UP000036834"/>
    </source>
</evidence>
<dbReference type="InterPro" id="IPR018060">
    <property type="entry name" value="HTH_AraC"/>
</dbReference>
<evidence type="ECO:0000259" key="4">
    <source>
        <dbReference type="PROSITE" id="PS01124"/>
    </source>
</evidence>
<dbReference type="InterPro" id="IPR018062">
    <property type="entry name" value="HTH_AraC-typ_CS"/>
</dbReference>
<reference evidence="6 9" key="3">
    <citation type="submission" date="2019-06" db="EMBL/GenBank/DDBJ databases">
        <title>Whole genome shotgun sequence of Brevibacillus reuszeri NBRC 15719.</title>
        <authorList>
            <person name="Hosoyama A."/>
            <person name="Uohara A."/>
            <person name="Ohji S."/>
            <person name="Ichikawa N."/>
        </authorList>
    </citation>
    <scope>NUCLEOTIDE SEQUENCE [LARGE SCALE GENOMIC DNA]</scope>
    <source>
        <strain evidence="6 9">NBRC 15719</strain>
    </source>
</reference>
<evidence type="ECO:0000256" key="2">
    <source>
        <dbReference type="ARBA" id="ARBA00023125"/>
    </source>
</evidence>
<keyword evidence="3" id="KW-0804">Transcription</keyword>
<dbReference type="PRINTS" id="PR00032">
    <property type="entry name" value="HTHARAC"/>
</dbReference>
<keyword evidence="2" id="KW-0238">DNA-binding</keyword>
<dbReference type="InterPro" id="IPR009057">
    <property type="entry name" value="Homeodomain-like_sf"/>
</dbReference>
<dbReference type="PANTHER" id="PTHR43280">
    <property type="entry name" value="ARAC-FAMILY TRANSCRIPTIONAL REGULATOR"/>
    <property type="match status" value="1"/>
</dbReference>
<sequence>MFTENDTIAASPTLFECTDYQHVRLDSANPLHLPATDYFRLLVVSKGKGELVVNEHTYPLSRTHALLFPRLLNLHLSSEAENELHVHCITFEMLELSATSAQSRTYKKVETLPFEGALPICSYSGIQRLMKQMDKNHHDGELGFLRQHACLYETLELLRPKMIEKLPSSEDHSFQQSIHYIQKEYDKPIMLNKLAKIAGVHPSYYSTLFKQKMGRAPIEYVTAIRMNRAKEILIRTNEKVSDVARQVGYKDEFYFSRRFKKQYGVAPSIYIKQNAYCNVVPLSYAFTDHLFTLNFVPHAAQITKGFQRITDRVPVPLERAESWNMRRELLLQVQPDLVVCKENISNQARENVGDIAPVIVIPWLQKDIFGHLTEIAELIDRKKAASDWIQTHEQLVEKARKQVAATAGDVSVTICAAFGEQCRIYGDRNMGHVFYRSLGLRPPERLQSILDNRSPGTEVNWLGVTLESILDYSSDYLFLVTRSAAEARQKLQQLQTYPGWHSHPAVKNNKVFTLHWDQWIVYAPNSIEMQLKKATFLLTRS</sequence>
<dbReference type="STRING" id="54915.ADS79_17715"/>
<dbReference type="PROSITE" id="PS00041">
    <property type="entry name" value="HTH_ARAC_FAMILY_1"/>
    <property type="match status" value="1"/>
</dbReference>
<gene>
    <name evidence="6" type="primary">btr_2</name>
    <name evidence="7" type="ORF">ADS79_17715</name>
    <name evidence="6" type="ORF">BRE01_35210</name>
</gene>
<dbReference type="SMART" id="SM00342">
    <property type="entry name" value="HTH_ARAC"/>
    <property type="match status" value="1"/>
</dbReference>
<dbReference type="SUPFAM" id="SSF46689">
    <property type="entry name" value="Homeodomain-like"/>
    <property type="match status" value="2"/>
</dbReference>
<dbReference type="InterPro" id="IPR002491">
    <property type="entry name" value="ABC_transptr_periplasmic_BD"/>
</dbReference>
<dbReference type="InterPro" id="IPR020449">
    <property type="entry name" value="Tscrpt_reg_AraC-type_HTH"/>
</dbReference>
<evidence type="ECO:0000256" key="3">
    <source>
        <dbReference type="ARBA" id="ARBA00023163"/>
    </source>
</evidence>
<evidence type="ECO:0000313" key="6">
    <source>
        <dbReference type="EMBL" id="GED69819.1"/>
    </source>
</evidence>
<dbReference type="PROSITE" id="PS01124">
    <property type="entry name" value="HTH_ARAC_FAMILY_2"/>
    <property type="match status" value="1"/>
</dbReference>
<evidence type="ECO:0000313" key="7">
    <source>
        <dbReference type="EMBL" id="KNB70712.1"/>
    </source>
</evidence>
<dbReference type="Proteomes" id="UP000319578">
    <property type="component" value="Unassembled WGS sequence"/>
</dbReference>
<organism evidence="7 8">
    <name type="scientific">Brevibacillus reuszeri</name>
    <dbReference type="NCBI Taxonomy" id="54915"/>
    <lineage>
        <taxon>Bacteria</taxon>
        <taxon>Bacillati</taxon>
        <taxon>Bacillota</taxon>
        <taxon>Bacilli</taxon>
        <taxon>Bacillales</taxon>
        <taxon>Paenibacillaceae</taxon>
        <taxon>Brevibacillus</taxon>
    </lineage>
</organism>
<reference evidence="8" key="1">
    <citation type="submission" date="2015-07" db="EMBL/GenBank/DDBJ databases">
        <title>Genome sequencing project for genomic taxonomy and phylogenomics of Bacillus-like bacteria.</title>
        <authorList>
            <person name="Liu B."/>
            <person name="Wang J."/>
            <person name="Zhu Y."/>
            <person name="Liu G."/>
            <person name="Chen Q."/>
            <person name="Chen Z."/>
            <person name="Lan J."/>
            <person name="Che J."/>
            <person name="Ge C."/>
            <person name="Shi H."/>
            <person name="Pan Z."/>
            <person name="Liu X."/>
        </authorList>
    </citation>
    <scope>NUCLEOTIDE SEQUENCE [LARGE SCALE GENOMIC DNA]</scope>
    <source>
        <strain evidence="8">DSM 9887</strain>
    </source>
</reference>
<dbReference type="Gene3D" id="3.40.50.1980">
    <property type="entry name" value="Nitrogenase molybdenum iron protein domain"/>
    <property type="match status" value="2"/>
</dbReference>
<keyword evidence="1" id="KW-0805">Transcription regulation</keyword>
<feature type="domain" description="HTH araC/xylS-type" evidence="4">
    <location>
        <begin position="175"/>
        <end position="273"/>
    </location>
</feature>
<dbReference type="SUPFAM" id="SSF51215">
    <property type="entry name" value="Regulatory protein AraC"/>
    <property type="match status" value="1"/>
</dbReference>
<dbReference type="SUPFAM" id="SSF53807">
    <property type="entry name" value="Helical backbone' metal receptor"/>
    <property type="match status" value="1"/>
</dbReference>
<dbReference type="PANTHER" id="PTHR43280:SF28">
    <property type="entry name" value="HTH-TYPE TRANSCRIPTIONAL ACTIVATOR RHAS"/>
    <property type="match status" value="1"/>
</dbReference>
<dbReference type="PATRIC" id="fig|54915.3.peg.2621"/>
<dbReference type="RefSeq" id="WP_049739729.1">
    <property type="nucleotide sequence ID" value="NZ_BJON01000014.1"/>
</dbReference>
<dbReference type="Pfam" id="PF02311">
    <property type="entry name" value="AraC_binding"/>
    <property type="match status" value="1"/>
</dbReference>
<proteinExistence type="predicted"/>
<evidence type="ECO:0000259" key="5">
    <source>
        <dbReference type="PROSITE" id="PS50983"/>
    </source>
</evidence>
<accession>A0A0K9YPY1</accession>
<dbReference type="InterPro" id="IPR003313">
    <property type="entry name" value="AraC-bd"/>
</dbReference>
<dbReference type="GO" id="GO:0043565">
    <property type="term" value="F:sequence-specific DNA binding"/>
    <property type="evidence" value="ECO:0007669"/>
    <property type="project" value="InterPro"/>
</dbReference>
<comment type="caution">
    <text evidence="7">The sequence shown here is derived from an EMBL/GenBank/DDBJ whole genome shotgun (WGS) entry which is preliminary data.</text>
</comment>
<dbReference type="AlphaFoldDB" id="A0A0K9YPY1"/>
<dbReference type="GO" id="GO:0003700">
    <property type="term" value="F:DNA-binding transcription factor activity"/>
    <property type="evidence" value="ECO:0007669"/>
    <property type="project" value="InterPro"/>
</dbReference>